<reference evidence="1" key="1">
    <citation type="submission" date="2018-02" db="EMBL/GenBank/DDBJ databases">
        <title>Rhizophora mucronata_Transcriptome.</title>
        <authorList>
            <person name="Meera S.P."/>
            <person name="Sreeshan A."/>
            <person name="Augustine A."/>
        </authorList>
    </citation>
    <scope>NUCLEOTIDE SEQUENCE</scope>
    <source>
        <tissue evidence="1">Leaf</tissue>
    </source>
</reference>
<dbReference type="EMBL" id="GGEC01075010">
    <property type="protein sequence ID" value="MBX55494.1"/>
    <property type="molecule type" value="Transcribed_RNA"/>
</dbReference>
<evidence type="ECO:0000313" key="1">
    <source>
        <dbReference type="EMBL" id="MBX55494.1"/>
    </source>
</evidence>
<organism evidence="1">
    <name type="scientific">Rhizophora mucronata</name>
    <name type="common">Asiatic mangrove</name>
    <dbReference type="NCBI Taxonomy" id="61149"/>
    <lineage>
        <taxon>Eukaryota</taxon>
        <taxon>Viridiplantae</taxon>
        <taxon>Streptophyta</taxon>
        <taxon>Embryophyta</taxon>
        <taxon>Tracheophyta</taxon>
        <taxon>Spermatophyta</taxon>
        <taxon>Magnoliopsida</taxon>
        <taxon>eudicotyledons</taxon>
        <taxon>Gunneridae</taxon>
        <taxon>Pentapetalae</taxon>
        <taxon>rosids</taxon>
        <taxon>fabids</taxon>
        <taxon>Malpighiales</taxon>
        <taxon>Rhizophoraceae</taxon>
        <taxon>Rhizophora</taxon>
    </lineage>
</organism>
<protein>
    <submittedName>
        <fullName evidence="1">Uncharacterized protein</fullName>
    </submittedName>
</protein>
<accession>A0A2P2PL56</accession>
<name>A0A2P2PL56_RHIMU</name>
<proteinExistence type="predicted"/>
<sequence>MALNMMYEKENFQHI</sequence>